<evidence type="ECO:0000256" key="1">
    <source>
        <dbReference type="ARBA" id="ARBA00004123"/>
    </source>
</evidence>
<dbReference type="InterPro" id="IPR039999">
    <property type="entry name" value="LYAR"/>
</dbReference>
<keyword evidence="5" id="KW-0862">Zinc</keyword>
<dbReference type="Gene3D" id="3.30.1490.490">
    <property type="match status" value="1"/>
</dbReference>
<keyword evidence="2" id="KW-0479">Metal-binding</keyword>
<evidence type="ECO:0000259" key="9">
    <source>
        <dbReference type="Pfam" id="PF08790"/>
    </source>
</evidence>
<dbReference type="AlphaFoldDB" id="A0BTY1"/>
<dbReference type="PANTHER" id="PTHR13100:SF10">
    <property type="entry name" value="CELL GROWTH-REGULATING NUCLEOLAR PROTEIN"/>
    <property type="match status" value="1"/>
</dbReference>
<dbReference type="EMBL" id="CT868017">
    <property type="protein sequence ID" value="CAK61998.1"/>
    <property type="molecule type" value="Genomic_DNA"/>
</dbReference>
<feature type="domain" description="Zinc finger C2H2 LYAR-type" evidence="9">
    <location>
        <begin position="32"/>
        <end position="58"/>
    </location>
</feature>
<dbReference type="Proteomes" id="UP000000600">
    <property type="component" value="Unassembled WGS sequence"/>
</dbReference>
<dbReference type="InterPro" id="IPR036236">
    <property type="entry name" value="Znf_C2H2_sf"/>
</dbReference>
<dbReference type="STRING" id="5888.A0BTY1"/>
<keyword evidence="6" id="KW-0539">Nucleus</keyword>
<dbReference type="OMA" id="HVEHVSC"/>
<dbReference type="OrthoDB" id="21474at2759"/>
<dbReference type="KEGG" id="ptm:GSPATT00032230001"/>
<reference evidence="10 11" key="1">
    <citation type="journal article" date="2006" name="Nature">
        <title>Global trends of whole-genome duplications revealed by the ciliate Paramecium tetraurelia.</title>
        <authorList>
            <consortium name="Genoscope"/>
            <person name="Aury J.-M."/>
            <person name="Jaillon O."/>
            <person name="Duret L."/>
            <person name="Noel B."/>
            <person name="Jubin C."/>
            <person name="Porcel B.M."/>
            <person name="Segurens B."/>
            <person name="Daubin V."/>
            <person name="Anthouard V."/>
            <person name="Aiach N."/>
            <person name="Arnaiz O."/>
            <person name="Billaut A."/>
            <person name="Beisson J."/>
            <person name="Blanc I."/>
            <person name="Bouhouche K."/>
            <person name="Camara F."/>
            <person name="Duharcourt S."/>
            <person name="Guigo R."/>
            <person name="Gogendeau D."/>
            <person name="Katinka M."/>
            <person name="Keller A.-M."/>
            <person name="Kissmehl R."/>
            <person name="Klotz C."/>
            <person name="Koll F."/>
            <person name="Le Moue A."/>
            <person name="Lepere C."/>
            <person name="Malinsky S."/>
            <person name="Nowacki M."/>
            <person name="Nowak J.K."/>
            <person name="Plattner H."/>
            <person name="Poulain J."/>
            <person name="Ruiz F."/>
            <person name="Serrano V."/>
            <person name="Zagulski M."/>
            <person name="Dessen P."/>
            <person name="Betermier M."/>
            <person name="Weissenbach J."/>
            <person name="Scarpelli C."/>
            <person name="Schachter V."/>
            <person name="Sperling L."/>
            <person name="Meyer E."/>
            <person name="Cohen J."/>
            <person name="Wincker P."/>
        </authorList>
    </citation>
    <scope>NUCLEOTIDE SEQUENCE [LARGE SCALE GENOMIC DNA]</scope>
    <source>
        <strain evidence="10 11">Stock d4-2</strain>
    </source>
</reference>
<evidence type="ECO:0000313" key="10">
    <source>
        <dbReference type="EMBL" id="CAK61998.1"/>
    </source>
</evidence>
<dbReference type="InParanoid" id="A0BTY1"/>
<comment type="subcellular location">
    <subcellularLocation>
        <location evidence="1">Nucleus</location>
    </subcellularLocation>
</comment>
<protein>
    <recommendedName>
        <fullName evidence="9">Zinc finger C2H2 LYAR-type domain-containing protein</fullName>
    </recommendedName>
</protein>
<sequence length="174" mass="20686">MVTFMCYHCDRTLTKPQVDKHVKTQCRKPPSLICIDCKKMFSDNHVEHVSCLTEKQLYWGPYANGKKPQQQQQNTQKAEQNNQKQKEIENSKEIEAPKTEWKGWKKSIDSYIKSNQLEEVRMNEVKENLVSQFLSIYPEYEREQAEQLFDEAIKKSNKYQVEYVGFIVKKVKQE</sequence>
<dbReference type="eggNOG" id="KOG2186">
    <property type="taxonomic scope" value="Eukaryota"/>
</dbReference>
<keyword evidence="4 7" id="KW-0863">Zinc-finger</keyword>
<evidence type="ECO:0000256" key="8">
    <source>
        <dbReference type="SAM" id="MobiDB-lite"/>
    </source>
</evidence>
<evidence type="ECO:0000313" key="11">
    <source>
        <dbReference type="Proteomes" id="UP000000600"/>
    </source>
</evidence>
<evidence type="ECO:0000256" key="6">
    <source>
        <dbReference type="ARBA" id="ARBA00023242"/>
    </source>
</evidence>
<keyword evidence="3" id="KW-0677">Repeat</keyword>
<dbReference type="PROSITE" id="PS51804">
    <property type="entry name" value="ZF_C2HC_LYAR"/>
    <property type="match status" value="1"/>
</dbReference>
<dbReference type="HOGENOM" id="CLU_1542999_0_0_1"/>
<organism evidence="10 11">
    <name type="scientific">Paramecium tetraurelia</name>
    <dbReference type="NCBI Taxonomy" id="5888"/>
    <lineage>
        <taxon>Eukaryota</taxon>
        <taxon>Sar</taxon>
        <taxon>Alveolata</taxon>
        <taxon>Ciliophora</taxon>
        <taxon>Intramacronucleata</taxon>
        <taxon>Oligohymenophorea</taxon>
        <taxon>Peniculida</taxon>
        <taxon>Parameciidae</taxon>
        <taxon>Paramecium</taxon>
    </lineage>
</organism>
<dbReference type="InterPro" id="IPR014898">
    <property type="entry name" value="Znf_C2H2_LYAR"/>
</dbReference>
<evidence type="ECO:0000256" key="2">
    <source>
        <dbReference type="ARBA" id="ARBA00022723"/>
    </source>
</evidence>
<evidence type="ECO:0000256" key="5">
    <source>
        <dbReference type="ARBA" id="ARBA00022833"/>
    </source>
</evidence>
<dbReference type="GO" id="GO:0006364">
    <property type="term" value="P:rRNA processing"/>
    <property type="evidence" value="ECO:0000318"/>
    <property type="project" value="GO_Central"/>
</dbReference>
<dbReference type="GO" id="GO:0005730">
    <property type="term" value="C:nucleolus"/>
    <property type="evidence" value="ECO:0000318"/>
    <property type="project" value="GO_Central"/>
</dbReference>
<dbReference type="PANTHER" id="PTHR13100">
    <property type="entry name" value="CELL GROWTH-REGULATING NUCLEOLAR PROTEIN LYAR"/>
    <property type="match status" value="1"/>
</dbReference>
<accession>A0BTY1</accession>
<dbReference type="GO" id="GO:0000122">
    <property type="term" value="P:negative regulation of transcription by RNA polymerase II"/>
    <property type="evidence" value="ECO:0000318"/>
    <property type="project" value="GO_Central"/>
</dbReference>
<dbReference type="GO" id="GO:0003677">
    <property type="term" value="F:DNA binding"/>
    <property type="evidence" value="ECO:0000318"/>
    <property type="project" value="GO_Central"/>
</dbReference>
<feature type="compositionally biased region" description="Low complexity" evidence="8">
    <location>
        <begin position="66"/>
        <end position="83"/>
    </location>
</feature>
<dbReference type="SUPFAM" id="SSF57667">
    <property type="entry name" value="beta-beta-alpha zinc fingers"/>
    <property type="match status" value="1"/>
</dbReference>
<feature type="region of interest" description="Disordered" evidence="8">
    <location>
        <begin position="63"/>
        <end position="94"/>
    </location>
</feature>
<evidence type="ECO:0000256" key="4">
    <source>
        <dbReference type="ARBA" id="ARBA00022771"/>
    </source>
</evidence>
<proteinExistence type="predicted"/>
<dbReference type="GeneID" id="5015180"/>
<dbReference type="GO" id="GO:0008270">
    <property type="term" value="F:zinc ion binding"/>
    <property type="evidence" value="ECO:0007669"/>
    <property type="project" value="UniProtKB-KW"/>
</dbReference>
<keyword evidence="11" id="KW-1185">Reference proteome</keyword>
<dbReference type="Pfam" id="PF08790">
    <property type="entry name" value="zf-LYAR"/>
    <property type="match status" value="1"/>
</dbReference>
<name>A0BTY1_PARTE</name>
<gene>
    <name evidence="10" type="ORF">GSPATT00032230001</name>
</gene>
<evidence type="ECO:0000256" key="7">
    <source>
        <dbReference type="PROSITE-ProRule" id="PRU01145"/>
    </source>
</evidence>
<dbReference type="RefSeq" id="XP_001429396.1">
    <property type="nucleotide sequence ID" value="XM_001429359.2"/>
</dbReference>
<evidence type="ECO:0000256" key="3">
    <source>
        <dbReference type="ARBA" id="ARBA00022737"/>
    </source>
</evidence>
<feature type="compositionally biased region" description="Basic and acidic residues" evidence="8">
    <location>
        <begin position="84"/>
        <end position="94"/>
    </location>
</feature>